<keyword evidence="7 9" id="KW-0472">Membrane</keyword>
<proteinExistence type="inferred from homology"/>
<feature type="transmembrane region" description="Helical" evidence="9">
    <location>
        <begin position="430"/>
        <end position="450"/>
    </location>
</feature>
<feature type="transmembrane region" description="Helical" evidence="9">
    <location>
        <begin position="179"/>
        <end position="205"/>
    </location>
</feature>
<sequence>MVFRLSIGVLAMLVLAGVLIPDTFGSWSLRVQAATLAGAGWLYLVVVFCVLAFLGYLGFSRIGQLRIGGADAEPQFSRRSWFAMLFSAGMGIGLVFWGAAEPLSHYASPPEGIQPATVEAARAAMRYAFFHWGLHPWAIYALMGLAMAWAQYNRNSRGQISDLLEPLIGRHVHGLAGRLVDVLAVVATAVGVATTLGLGAVQISAGLEHVAGIPATFATQLVVIAIAFVLYMASSASGLDRGIKWLSNFNIGVAAALLLLVMALGPTAFIFETFTTTLGGYLNQLPSMSLRMTPFSQTSWVGEWTIFYWAWWIAWAPFVGAFFARISYGRTVREFVFGVVFGPALASFLWFSAFGGTALYQQMFGGVDLLSVLAQGYEHVLFAMSGHLPLAGLLAWGAIVLLLAFFVTSADSATLVLASMSSESPDDPPVSRRVAWGVMQAGIAIALLYAGGLNALQAVVIVAALPFAVLLAAVLFSLRKVLAHDLAAREQEERELHRAEQRWLQRERDAEQRDAARPGDP</sequence>
<dbReference type="NCBIfam" id="TIGR00842">
    <property type="entry name" value="bcct"/>
    <property type="match status" value="1"/>
</dbReference>
<feature type="region of interest" description="Disordered" evidence="8">
    <location>
        <begin position="497"/>
        <end position="521"/>
    </location>
</feature>
<feature type="transmembrane region" description="Helical" evidence="9">
    <location>
        <begin position="211"/>
        <end position="233"/>
    </location>
</feature>
<gene>
    <name evidence="10" type="ORF">P8609_03470</name>
</gene>
<feature type="transmembrane region" description="Helical" evidence="9">
    <location>
        <begin position="306"/>
        <end position="324"/>
    </location>
</feature>
<feature type="transmembrane region" description="Helical" evidence="9">
    <location>
        <begin position="129"/>
        <end position="150"/>
    </location>
</feature>
<dbReference type="PANTHER" id="PTHR30047">
    <property type="entry name" value="HIGH-AFFINITY CHOLINE TRANSPORT PROTEIN-RELATED"/>
    <property type="match status" value="1"/>
</dbReference>
<comment type="similarity">
    <text evidence="2">Belongs to the BCCT transporter (TC 2.A.15) family.</text>
</comment>
<dbReference type="RefSeq" id="WP_309261190.1">
    <property type="nucleotide sequence ID" value="NZ_JARUHG010000001.1"/>
</dbReference>
<dbReference type="Proteomes" id="UP001233535">
    <property type="component" value="Unassembled WGS sequence"/>
</dbReference>
<reference evidence="10 11" key="1">
    <citation type="submission" date="2023-04" db="EMBL/GenBank/DDBJ databases">
        <title>Lysobacter sp. strain UC isolated from soil sample.</title>
        <authorList>
            <person name="Choksket S."/>
            <person name="Harshvardhan F."/>
            <person name="Rana R."/>
            <person name="Patil P.B."/>
            <person name="Korpole S."/>
        </authorList>
    </citation>
    <scope>NUCLEOTIDE SEQUENCE [LARGE SCALE GENOMIC DNA]</scope>
    <source>
        <strain evidence="10 11">UC</strain>
    </source>
</reference>
<feature type="transmembrane region" description="Helical" evidence="9">
    <location>
        <begin position="41"/>
        <end position="59"/>
    </location>
</feature>
<protein>
    <submittedName>
        <fullName evidence="10">BCCT family transporter</fullName>
    </submittedName>
</protein>
<feature type="transmembrane region" description="Helical" evidence="9">
    <location>
        <begin position="336"/>
        <end position="360"/>
    </location>
</feature>
<evidence type="ECO:0000256" key="7">
    <source>
        <dbReference type="ARBA" id="ARBA00023136"/>
    </source>
</evidence>
<dbReference type="Pfam" id="PF02028">
    <property type="entry name" value="BCCT"/>
    <property type="match status" value="1"/>
</dbReference>
<comment type="caution">
    <text evidence="10">The sequence shown here is derived from an EMBL/GenBank/DDBJ whole genome shotgun (WGS) entry which is preliminary data.</text>
</comment>
<evidence type="ECO:0000256" key="5">
    <source>
        <dbReference type="ARBA" id="ARBA00022692"/>
    </source>
</evidence>
<feature type="transmembrane region" description="Helical" evidence="9">
    <location>
        <begin position="393"/>
        <end position="418"/>
    </location>
</feature>
<evidence type="ECO:0000256" key="1">
    <source>
        <dbReference type="ARBA" id="ARBA00004651"/>
    </source>
</evidence>
<dbReference type="EMBL" id="JARUHG010000001">
    <property type="protein sequence ID" value="MDR0182028.1"/>
    <property type="molecule type" value="Genomic_DNA"/>
</dbReference>
<feature type="transmembrane region" description="Helical" evidence="9">
    <location>
        <begin position="80"/>
        <end position="100"/>
    </location>
</feature>
<evidence type="ECO:0000256" key="6">
    <source>
        <dbReference type="ARBA" id="ARBA00022989"/>
    </source>
</evidence>
<dbReference type="InterPro" id="IPR000060">
    <property type="entry name" value="BCCT_transptr"/>
</dbReference>
<evidence type="ECO:0000313" key="10">
    <source>
        <dbReference type="EMBL" id="MDR0182028.1"/>
    </source>
</evidence>
<keyword evidence="3" id="KW-0813">Transport</keyword>
<evidence type="ECO:0000256" key="2">
    <source>
        <dbReference type="ARBA" id="ARBA00005658"/>
    </source>
</evidence>
<evidence type="ECO:0000256" key="3">
    <source>
        <dbReference type="ARBA" id="ARBA00022448"/>
    </source>
</evidence>
<keyword evidence="4" id="KW-1003">Cell membrane</keyword>
<feature type="transmembrane region" description="Helical" evidence="9">
    <location>
        <begin position="456"/>
        <end position="478"/>
    </location>
</feature>
<keyword evidence="5 9" id="KW-0812">Transmembrane</keyword>
<evidence type="ECO:0000313" key="11">
    <source>
        <dbReference type="Proteomes" id="UP001233535"/>
    </source>
</evidence>
<keyword evidence="6 9" id="KW-1133">Transmembrane helix</keyword>
<comment type="subcellular location">
    <subcellularLocation>
        <location evidence="1">Cell membrane</location>
        <topology evidence="1">Multi-pass membrane protein</topology>
    </subcellularLocation>
</comment>
<keyword evidence="11" id="KW-1185">Reference proteome</keyword>
<accession>A0ABU1CA13</accession>
<evidence type="ECO:0000256" key="9">
    <source>
        <dbReference type="SAM" id="Phobius"/>
    </source>
</evidence>
<evidence type="ECO:0000256" key="4">
    <source>
        <dbReference type="ARBA" id="ARBA00022475"/>
    </source>
</evidence>
<feature type="transmembrane region" description="Helical" evidence="9">
    <location>
        <begin position="245"/>
        <end position="271"/>
    </location>
</feature>
<dbReference type="PANTHER" id="PTHR30047:SF7">
    <property type="entry name" value="HIGH-AFFINITY CHOLINE TRANSPORT PROTEIN"/>
    <property type="match status" value="1"/>
</dbReference>
<name>A0ABU1CA13_9GAMM</name>
<evidence type="ECO:0000256" key="8">
    <source>
        <dbReference type="SAM" id="MobiDB-lite"/>
    </source>
</evidence>
<organism evidence="10 11">
    <name type="scientific">Lysobacter arvi</name>
    <dbReference type="NCBI Taxonomy" id="3038776"/>
    <lineage>
        <taxon>Bacteria</taxon>
        <taxon>Pseudomonadati</taxon>
        <taxon>Pseudomonadota</taxon>
        <taxon>Gammaproteobacteria</taxon>
        <taxon>Lysobacterales</taxon>
        <taxon>Lysobacteraceae</taxon>
        <taxon>Lysobacter</taxon>
    </lineage>
</organism>